<comment type="subcellular location">
    <subcellularLocation>
        <location evidence="1">Cell envelope</location>
    </subcellularLocation>
</comment>
<evidence type="ECO:0000256" key="1">
    <source>
        <dbReference type="ARBA" id="ARBA00004196"/>
    </source>
</evidence>
<reference evidence="6 7" key="1">
    <citation type="submission" date="2023-07" db="EMBL/GenBank/DDBJ databases">
        <title>Genomic Encyclopedia of Type Strains, Phase IV (KMG-IV): sequencing the most valuable type-strain genomes for metagenomic binning, comparative biology and taxonomic classification.</title>
        <authorList>
            <person name="Goeker M."/>
        </authorList>
    </citation>
    <scope>NUCLEOTIDE SEQUENCE [LARGE SCALE GENOMIC DNA]</scope>
    <source>
        <strain evidence="6 7">DSM 1112</strain>
    </source>
</reference>
<evidence type="ECO:0000313" key="6">
    <source>
        <dbReference type="EMBL" id="MDQ0323332.1"/>
    </source>
</evidence>
<dbReference type="Gene3D" id="3.40.50.2300">
    <property type="match status" value="2"/>
</dbReference>
<feature type="signal peptide" evidence="4">
    <location>
        <begin position="1"/>
        <end position="25"/>
    </location>
</feature>
<dbReference type="InterPro" id="IPR028082">
    <property type="entry name" value="Peripla_BP_I"/>
</dbReference>
<organism evidence="6 7">
    <name type="scientific">Pararhizobium capsulatum DSM 1112</name>
    <dbReference type="NCBI Taxonomy" id="1121113"/>
    <lineage>
        <taxon>Bacteria</taxon>
        <taxon>Pseudomonadati</taxon>
        <taxon>Pseudomonadota</taxon>
        <taxon>Alphaproteobacteria</taxon>
        <taxon>Hyphomicrobiales</taxon>
        <taxon>Rhizobiaceae</taxon>
        <taxon>Rhizobium/Agrobacterium group</taxon>
        <taxon>Pararhizobium</taxon>
    </lineage>
</organism>
<evidence type="ECO:0000313" key="7">
    <source>
        <dbReference type="Proteomes" id="UP001230207"/>
    </source>
</evidence>
<comment type="caution">
    <text evidence="6">The sequence shown here is derived from an EMBL/GenBank/DDBJ whole genome shotgun (WGS) entry which is preliminary data.</text>
</comment>
<dbReference type="PANTHER" id="PTHR46847:SF1">
    <property type="entry name" value="D-ALLOSE-BINDING PERIPLASMIC PROTEIN-RELATED"/>
    <property type="match status" value="1"/>
</dbReference>
<evidence type="ECO:0000256" key="2">
    <source>
        <dbReference type="ARBA" id="ARBA00007639"/>
    </source>
</evidence>
<keyword evidence="6" id="KW-0762">Sugar transport</keyword>
<protein>
    <submittedName>
        <fullName evidence="6">ABC-type sugar transport system substrate-binding protein</fullName>
    </submittedName>
</protein>
<dbReference type="InterPro" id="IPR025997">
    <property type="entry name" value="SBP_2_dom"/>
</dbReference>
<proteinExistence type="inferred from homology"/>
<evidence type="ECO:0000256" key="4">
    <source>
        <dbReference type="SAM" id="SignalP"/>
    </source>
</evidence>
<dbReference type="Pfam" id="PF13407">
    <property type="entry name" value="Peripla_BP_4"/>
    <property type="match status" value="1"/>
</dbReference>
<comment type="similarity">
    <text evidence="2">Belongs to the bacterial solute-binding protein 2 family.</text>
</comment>
<keyword evidence="3 4" id="KW-0732">Signal</keyword>
<feature type="domain" description="Periplasmic binding protein" evidence="5">
    <location>
        <begin position="41"/>
        <end position="294"/>
    </location>
</feature>
<evidence type="ECO:0000259" key="5">
    <source>
        <dbReference type="Pfam" id="PF13407"/>
    </source>
</evidence>
<gene>
    <name evidence="6" type="ORF">QO002_005538</name>
</gene>
<dbReference type="RefSeq" id="WP_307235805.1">
    <property type="nucleotide sequence ID" value="NZ_JAUSVF010000003.1"/>
</dbReference>
<dbReference type="EMBL" id="JAUSVF010000003">
    <property type="protein sequence ID" value="MDQ0323332.1"/>
    <property type="molecule type" value="Genomic_DNA"/>
</dbReference>
<name>A0ABU0C2K4_9HYPH</name>
<sequence length="323" mass="33509">MFRKSILTVASGLALFAASVSSLHAEPKGKDAEVTVFVSPLTFAFTHFVFLTDQLEDEAKKIGGVTIVKADAQLSAPKQIADLEAAIVQGVDGIILAPVEADALAPVVKEAIAAGITVVTVDRPVNGVPEVLANVAADNFKGAESQGEAVVKDFPKGAKVVNLQGIPGDKTANDRSGGVHKVLDAAGGKYTFVSEQTANFSRDKGLAVTENILTGLSEVPDVIVAGNDDMALGAAQAVEARGLKGKIKIYGYDGSEDALKSVKDGSLAGTVDQFPGQQGRVAIRTIVDFIREGKKPDTNNVLVAPVAITPANLEQAERVGLIN</sequence>
<accession>A0ABU0C2K4</accession>
<feature type="chain" id="PRO_5047257474" evidence="4">
    <location>
        <begin position="26"/>
        <end position="323"/>
    </location>
</feature>
<keyword evidence="7" id="KW-1185">Reference proteome</keyword>
<dbReference type="SUPFAM" id="SSF53822">
    <property type="entry name" value="Periplasmic binding protein-like I"/>
    <property type="match status" value="1"/>
</dbReference>
<keyword evidence="6" id="KW-0813">Transport</keyword>
<dbReference type="PANTHER" id="PTHR46847">
    <property type="entry name" value="D-ALLOSE-BINDING PERIPLASMIC PROTEIN-RELATED"/>
    <property type="match status" value="1"/>
</dbReference>
<dbReference type="Proteomes" id="UP001230207">
    <property type="component" value="Unassembled WGS sequence"/>
</dbReference>
<evidence type="ECO:0000256" key="3">
    <source>
        <dbReference type="ARBA" id="ARBA00022729"/>
    </source>
</evidence>